<comment type="caution">
    <text evidence="2">The sequence shown here is derived from an EMBL/GenBank/DDBJ whole genome shotgun (WGS) entry which is preliminary data.</text>
</comment>
<feature type="region of interest" description="Disordered" evidence="1">
    <location>
        <begin position="1"/>
        <end position="21"/>
    </location>
</feature>
<dbReference type="RefSeq" id="WP_216833655.1">
    <property type="nucleotide sequence ID" value="NZ_JAFNJS010000001.1"/>
</dbReference>
<keyword evidence="3" id="KW-1185">Reference proteome</keyword>
<dbReference type="EMBL" id="JBHRSB010000001">
    <property type="protein sequence ID" value="MFC2998269.1"/>
    <property type="molecule type" value="Genomic_DNA"/>
</dbReference>
<evidence type="ECO:0008006" key="4">
    <source>
        <dbReference type="Google" id="ProtNLM"/>
    </source>
</evidence>
<sequence>MDAVAPQSELEKRVSRDQRNAEAAVGAAQYELARFRGGPEPVGGLHGLTDHDRSRMDYASQRRATLEAISSEPFQAMVEVYAEVVGENGKIQGKEQLWYANAAASTNEVLKGTDGTINVLAWTHPGVQIALATDIGDYKDVKANGYRLRSVEPLAKARFDATSPQLSAVYQPGGAVRPARAVTPAKTGLKAVKLSMTKDQVHAFISRMSGLMIVTGAPGSGKTTVAFQRIRFLYDQQDQRDGGGRLVPYTPELTRVFLANENLAEQAKALLANQLAIPTSVVESVGDFVDGYLEQVWIYKHNARPRQKKLSQLDAAARAAILGLSDHHDLGRLWQVYERQIADRLGAAAAADWVAADKDSAAQLKALAAALARVAGSATAGIDPLKSPLTMGAVYSEVSRAYGAAREKLSARARSKFDEQFQHWLFSVYDPLSALAAYFGGRESEAALRVRRGTGARVKEAEILAQAVGEWAERVYGPEDRPWLAWLLRFALPEPTDPQARFREMPSSIAPATSAGERWTHIAMDEAQDLCVAEASLLGSLVDPDGALTVSADFQQIVSPVHGMATPHALGVGRSLRGSGVEQFYPFARNMRQSKQIGRFLRGFYEAAFRERPTFDVNADMEDKKPQLIIAQPQDHALRIKQIASVLRRSDVVSSVALLQINEDEQSLNRLRAELEKSGVLLAPAWSAIGAGLLTTSVERIKGLEFDACIVLGLEDVETAALNFTLNRAYVALSRPARRLALICSEYPPLLRKVDKSLFDVTQS</sequence>
<dbReference type="Proteomes" id="UP001595420">
    <property type="component" value="Unassembled WGS sequence"/>
</dbReference>
<feature type="compositionally biased region" description="Basic and acidic residues" evidence="1">
    <location>
        <begin position="9"/>
        <end position="20"/>
    </location>
</feature>
<reference evidence="3" key="1">
    <citation type="journal article" date="2019" name="Int. J. Syst. Evol. Microbiol.">
        <title>The Global Catalogue of Microorganisms (GCM) 10K type strain sequencing project: providing services to taxonomists for standard genome sequencing and annotation.</title>
        <authorList>
            <consortium name="The Broad Institute Genomics Platform"/>
            <consortium name="The Broad Institute Genome Sequencing Center for Infectious Disease"/>
            <person name="Wu L."/>
            <person name="Ma J."/>
        </authorList>
    </citation>
    <scope>NUCLEOTIDE SEQUENCE [LARGE SCALE GENOMIC DNA]</scope>
    <source>
        <strain evidence="3">CGMCC 1.16855</strain>
    </source>
</reference>
<name>A0ABV7BNL3_9PROT</name>
<gene>
    <name evidence="2" type="ORF">ACFOD3_00110</name>
</gene>
<accession>A0ABV7BNL3</accession>
<evidence type="ECO:0000313" key="2">
    <source>
        <dbReference type="EMBL" id="MFC2998269.1"/>
    </source>
</evidence>
<protein>
    <recommendedName>
        <fullName evidence="4">DNA helicase</fullName>
    </recommendedName>
</protein>
<evidence type="ECO:0000313" key="3">
    <source>
        <dbReference type="Proteomes" id="UP001595420"/>
    </source>
</evidence>
<proteinExistence type="predicted"/>
<evidence type="ECO:0000256" key="1">
    <source>
        <dbReference type="SAM" id="MobiDB-lite"/>
    </source>
</evidence>
<organism evidence="2 3">
    <name type="scientific">Falsiroseomonas tokyonensis</name>
    <dbReference type="NCBI Taxonomy" id="430521"/>
    <lineage>
        <taxon>Bacteria</taxon>
        <taxon>Pseudomonadati</taxon>
        <taxon>Pseudomonadota</taxon>
        <taxon>Alphaproteobacteria</taxon>
        <taxon>Acetobacterales</taxon>
        <taxon>Roseomonadaceae</taxon>
        <taxon>Falsiroseomonas</taxon>
    </lineage>
</organism>